<accession>A0ABU4J6Y1</accession>
<keyword evidence="3" id="KW-1185">Reference proteome</keyword>
<organism evidence="2 3">
    <name type="scientific">Priestia flexa</name>
    <dbReference type="NCBI Taxonomy" id="86664"/>
    <lineage>
        <taxon>Bacteria</taxon>
        <taxon>Bacillati</taxon>
        <taxon>Bacillota</taxon>
        <taxon>Bacilli</taxon>
        <taxon>Bacillales</taxon>
        <taxon>Bacillaceae</taxon>
        <taxon>Priestia</taxon>
    </lineage>
</organism>
<dbReference type="Pfam" id="PF01593">
    <property type="entry name" value="Amino_oxidase"/>
    <property type="match status" value="1"/>
</dbReference>
<reference evidence="3" key="1">
    <citation type="submission" date="2023-07" db="EMBL/GenBank/DDBJ databases">
        <title>Draft genomic sequences of Priestia flexa CCM isolated from the soil of an abandoned mine contaminated by free cyanide in the high Andean zone of Tacna, Peru.</title>
        <authorList>
            <person name="Caceda Quiroz C.J."/>
            <person name="Maraza Chooque G.J."/>
            <person name="Fora Quispe G.L."/>
            <person name="Carpio Mamani M."/>
        </authorList>
    </citation>
    <scope>NUCLEOTIDE SEQUENCE [LARGE SCALE GENOMIC DNA]</scope>
    <source>
        <strain evidence="3">CCM</strain>
    </source>
</reference>
<comment type="caution">
    <text evidence="2">The sequence shown here is derived from an EMBL/GenBank/DDBJ whole genome shotgun (WGS) entry which is preliminary data.</text>
</comment>
<dbReference type="InterPro" id="IPR002937">
    <property type="entry name" value="Amino_oxidase"/>
</dbReference>
<dbReference type="Proteomes" id="UP001284771">
    <property type="component" value="Unassembled WGS sequence"/>
</dbReference>
<proteinExistence type="predicted"/>
<dbReference type="InterPro" id="IPR036188">
    <property type="entry name" value="FAD/NAD-bd_sf"/>
</dbReference>
<evidence type="ECO:0000313" key="3">
    <source>
        <dbReference type="Proteomes" id="UP001284771"/>
    </source>
</evidence>
<dbReference type="RefSeq" id="WP_163070644.1">
    <property type="nucleotide sequence ID" value="NZ_CP126088.1"/>
</dbReference>
<gene>
    <name evidence="2" type="ORF">RIB56_11245</name>
</gene>
<dbReference type="SUPFAM" id="SSF51905">
    <property type="entry name" value="FAD/NAD(P)-binding domain"/>
    <property type="match status" value="1"/>
</dbReference>
<protein>
    <submittedName>
        <fullName evidence="2">FAD-dependent oxidoreductase</fullName>
    </submittedName>
</protein>
<name>A0ABU4J6Y1_9BACI</name>
<dbReference type="Gene3D" id="3.50.50.60">
    <property type="entry name" value="FAD/NAD(P)-binding domain"/>
    <property type="match status" value="1"/>
</dbReference>
<evidence type="ECO:0000313" key="2">
    <source>
        <dbReference type="EMBL" id="MDW8516710.1"/>
    </source>
</evidence>
<evidence type="ECO:0000259" key="1">
    <source>
        <dbReference type="Pfam" id="PF01593"/>
    </source>
</evidence>
<sequence>MIMKRTLQGTLATALFAASLRNETLKSKSREGAFYVKGGLYQVAERLQTYIENHGGKAIKGREAVRIERKDNRWIIHDHRDNSYDAFHVVCNVPVQNLGIILDEDVYMKLTPKLRAKAKLPQWGTYTMYLAVKEEDLPNNLSLFQQILLSEQGDMTEGEHIFVSISHPNDEKRAPKGYRTITASTHIELNKWQTKEAYDAKKQ</sequence>
<dbReference type="EMBL" id="JAWUZT010000030">
    <property type="protein sequence ID" value="MDW8516710.1"/>
    <property type="molecule type" value="Genomic_DNA"/>
</dbReference>
<feature type="domain" description="Amine oxidase" evidence="1">
    <location>
        <begin position="28"/>
        <end position="180"/>
    </location>
</feature>